<dbReference type="EMBL" id="JBEFKJ010000040">
    <property type="protein sequence ID" value="KAL2037524.1"/>
    <property type="molecule type" value="Genomic_DNA"/>
</dbReference>
<reference evidence="2 3" key="1">
    <citation type="submission" date="2024-09" db="EMBL/GenBank/DDBJ databases">
        <title>Rethinking Asexuality: The Enigmatic Case of Functional Sexual Genes in Lepraria (Stereocaulaceae).</title>
        <authorList>
            <person name="Doellman M."/>
            <person name="Sun Y."/>
            <person name="Barcenas-Pena A."/>
            <person name="Lumbsch H.T."/>
            <person name="Grewe F."/>
        </authorList>
    </citation>
    <scope>NUCLEOTIDE SEQUENCE [LARGE SCALE GENOMIC DNA]</scope>
    <source>
        <strain evidence="2 3">Mercado 3170</strain>
    </source>
</reference>
<proteinExistence type="predicted"/>
<keyword evidence="3" id="KW-1185">Reference proteome</keyword>
<sequence>MLLKLAAVLAAAGTALAQRPTNTSICDYYTTALLKDNTADNQYKLLTLLVNTAVIGNYTQPNMNAVPGILALGQKYNGTDVNLLQYFNGQLNSTNRGGSSGASMNFLDGGGAVPLKMSKPAQDTTSNQYFLLTHLYQFFGVLLGCSQYGNMGFPAYGGEASQYQVHKFMALDPFQMGYFIEQVGLAATSFGVTVGDATAAGMALTKLFDYRCSPPTTVVKAQGPQLQSMCTDPSCLLDPMPQCALEDNNGTALMPTNITMNATSSMMPSGSASATATPATFKGDAAKMGAATFAILGAGLAYLLL</sequence>
<keyword evidence="1" id="KW-0732">Signal</keyword>
<name>A0ABR3ZWH9_9LECA</name>
<gene>
    <name evidence="2" type="ORF">N7G274_009805</name>
</gene>
<accession>A0ABR3ZWH9</accession>
<comment type="caution">
    <text evidence="2">The sequence shown here is derived from an EMBL/GenBank/DDBJ whole genome shotgun (WGS) entry which is preliminary data.</text>
</comment>
<evidence type="ECO:0000313" key="3">
    <source>
        <dbReference type="Proteomes" id="UP001590950"/>
    </source>
</evidence>
<feature type="chain" id="PRO_5046540151" evidence="1">
    <location>
        <begin position="18"/>
        <end position="305"/>
    </location>
</feature>
<feature type="signal peptide" evidence="1">
    <location>
        <begin position="1"/>
        <end position="17"/>
    </location>
</feature>
<evidence type="ECO:0000256" key="1">
    <source>
        <dbReference type="SAM" id="SignalP"/>
    </source>
</evidence>
<evidence type="ECO:0000313" key="2">
    <source>
        <dbReference type="EMBL" id="KAL2037524.1"/>
    </source>
</evidence>
<dbReference type="Proteomes" id="UP001590950">
    <property type="component" value="Unassembled WGS sequence"/>
</dbReference>
<organism evidence="2 3">
    <name type="scientific">Stereocaulon virgatum</name>
    <dbReference type="NCBI Taxonomy" id="373712"/>
    <lineage>
        <taxon>Eukaryota</taxon>
        <taxon>Fungi</taxon>
        <taxon>Dikarya</taxon>
        <taxon>Ascomycota</taxon>
        <taxon>Pezizomycotina</taxon>
        <taxon>Lecanoromycetes</taxon>
        <taxon>OSLEUM clade</taxon>
        <taxon>Lecanoromycetidae</taxon>
        <taxon>Lecanorales</taxon>
        <taxon>Lecanorineae</taxon>
        <taxon>Stereocaulaceae</taxon>
        <taxon>Stereocaulon</taxon>
    </lineage>
</organism>
<protein>
    <submittedName>
        <fullName evidence="2">Uncharacterized protein</fullName>
    </submittedName>
</protein>